<reference evidence="1 2" key="1">
    <citation type="submission" date="2019-05" db="EMBL/GenBank/DDBJ databases">
        <authorList>
            <person name="Hariharan J."/>
            <person name="Choudoir M.J."/>
            <person name="Diebold P."/>
            <person name="Panke-Buisse K."/>
            <person name="Buckley D.H."/>
        </authorList>
    </citation>
    <scope>NUCLEOTIDE SEQUENCE [LARGE SCALE GENOMIC DNA]</scope>
    <source>
        <strain evidence="1 2">SUN51</strain>
    </source>
</reference>
<gene>
    <name evidence="1" type="ORF">FGF04_37100</name>
</gene>
<sequence>MQIDNGPRGISRFTVVLTATVFLGALVSGCGDDADGVRTSASTRGEDGRQEQRVLWVGDSIAGVEGPALKAALTKSGVEFKDMSSDGGGTVVQGDEMSSRLAEPTWKALDRNLSSFRPQVVAYQITTYDWGTAGQQRASYEKLAEAARDADAELVIVSAPPFKLDDFYRQHASAIESAPKVAAQVARDSDGRVRFFDAAQLWGTDSKAAKAQRSSDGIHSCQQGSAAFAAWFAGKLSKSRDFTAADPGEWANGAWTEDRHFDKLGCA</sequence>
<name>A0A5A9ZXB3_9ACTN</name>
<proteinExistence type="predicted"/>
<dbReference type="CDD" id="cd00229">
    <property type="entry name" value="SGNH_hydrolase"/>
    <property type="match status" value="1"/>
</dbReference>
<protein>
    <submittedName>
        <fullName evidence="1">SGNH/GDSL hydrolase family protein</fullName>
    </submittedName>
</protein>
<dbReference type="SUPFAM" id="SSF52266">
    <property type="entry name" value="SGNH hydrolase"/>
    <property type="match status" value="1"/>
</dbReference>
<dbReference type="AlphaFoldDB" id="A0A5A9ZXB3"/>
<dbReference type="OrthoDB" id="3615791at2"/>
<evidence type="ECO:0000313" key="1">
    <source>
        <dbReference type="EMBL" id="KAA0921382.1"/>
    </source>
</evidence>
<comment type="caution">
    <text evidence="1">The sequence shown here is derived from an EMBL/GenBank/DDBJ whole genome shotgun (WGS) entry which is preliminary data.</text>
</comment>
<dbReference type="InterPro" id="IPR036514">
    <property type="entry name" value="SGNH_hydro_sf"/>
</dbReference>
<dbReference type="Gene3D" id="3.40.50.1110">
    <property type="entry name" value="SGNH hydrolase"/>
    <property type="match status" value="1"/>
</dbReference>
<keyword evidence="2" id="KW-1185">Reference proteome</keyword>
<dbReference type="GO" id="GO:0016787">
    <property type="term" value="F:hydrolase activity"/>
    <property type="evidence" value="ECO:0007669"/>
    <property type="project" value="UniProtKB-KW"/>
</dbReference>
<dbReference type="Proteomes" id="UP000324965">
    <property type="component" value="Unassembled WGS sequence"/>
</dbReference>
<keyword evidence="1" id="KW-0378">Hydrolase</keyword>
<accession>A0A5A9ZXB3</accession>
<organism evidence="1 2">
    <name type="scientific">Streptomyces apricus</name>
    <dbReference type="NCBI Taxonomy" id="1828112"/>
    <lineage>
        <taxon>Bacteria</taxon>
        <taxon>Bacillati</taxon>
        <taxon>Actinomycetota</taxon>
        <taxon>Actinomycetes</taxon>
        <taxon>Kitasatosporales</taxon>
        <taxon>Streptomycetaceae</taxon>
        <taxon>Streptomyces</taxon>
    </lineage>
</organism>
<evidence type="ECO:0000313" key="2">
    <source>
        <dbReference type="Proteomes" id="UP000324965"/>
    </source>
</evidence>
<dbReference type="RefSeq" id="WP_149515783.1">
    <property type="nucleotide sequence ID" value="NZ_VDFC01000085.1"/>
</dbReference>
<dbReference type="EMBL" id="VDFC01000085">
    <property type="protein sequence ID" value="KAA0921382.1"/>
    <property type="molecule type" value="Genomic_DNA"/>
</dbReference>